<reference evidence="12" key="1">
    <citation type="submission" date="2023-03" db="EMBL/GenBank/DDBJ databases">
        <authorList>
            <person name="Julca I."/>
        </authorList>
    </citation>
    <scope>NUCLEOTIDE SEQUENCE</scope>
</reference>
<comment type="subcellular location">
    <subcellularLocation>
        <location evidence="1">Membrane</location>
    </subcellularLocation>
</comment>
<evidence type="ECO:0000313" key="12">
    <source>
        <dbReference type="EMBL" id="CAI9095110.1"/>
    </source>
</evidence>
<dbReference type="InterPro" id="IPR036396">
    <property type="entry name" value="Cyt_P450_sf"/>
</dbReference>
<keyword evidence="8" id="KW-0408">Iron</keyword>
<evidence type="ECO:0000256" key="5">
    <source>
        <dbReference type="ARBA" id="ARBA00022723"/>
    </source>
</evidence>
<organism evidence="12 13">
    <name type="scientific">Oldenlandia corymbosa var. corymbosa</name>
    <dbReference type="NCBI Taxonomy" id="529605"/>
    <lineage>
        <taxon>Eukaryota</taxon>
        <taxon>Viridiplantae</taxon>
        <taxon>Streptophyta</taxon>
        <taxon>Embryophyta</taxon>
        <taxon>Tracheophyta</taxon>
        <taxon>Spermatophyta</taxon>
        <taxon>Magnoliopsida</taxon>
        <taxon>eudicotyledons</taxon>
        <taxon>Gunneridae</taxon>
        <taxon>Pentapetalae</taxon>
        <taxon>asterids</taxon>
        <taxon>lamiids</taxon>
        <taxon>Gentianales</taxon>
        <taxon>Rubiaceae</taxon>
        <taxon>Rubioideae</taxon>
        <taxon>Spermacoceae</taxon>
        <taxon>Hedyotis-Oldenlandia complex</taxon>
        <taxon>Oldenlandia</taxon>
    </lineage>
</organism>
<proteinExistence type="inferred from homology"/>
<keyword evidence="10 11" id="KW-0472">Membrane</keyword>
<keyword evidence="4 11" id="KW-0812">Transmembrane</keyword>
<dbReference type="GO" id="GO:0016705">
    <property type="term" value="F:oxidoreductase activity, acting on paired donors, with incorporation or reduction of molecular oxygen"/>
    <property type="evidence" value="ECO:0007669"/>
    <property type="project" value="InterPro"/>
</dbReference>
<evidence type="ECO:0000256" key="9">
    <source>
        <dbReference type="ARBA" id="ARBA00023033"/>
    </source>
</evidence>
<dbReference type="GO" id="GO:0005506">
    <property type="term" value="F:iron ion binding"/>
    <property type="evidence" value="ECO:0007669"/>
    <property type="project" value="InterPro"/>
</dbReference>
<sequence>MNNIGLTVPFIISCVLLSFLLYLGWKILNSVWFRPKKLENLLRAQGLAGKPYKFLFGDFKELVMMIEEAASKPINLSDDIVPRALPFLIDTINKYGKNCFMWLGPIPAVMILDPEHVREIFHKYTLYEKNRFHPLGDYLVKGLAATEGEIWRKHRRLINPAFHPEKLKHMLPAFRLCASDMLSKWDESILQNNGSCERDVWPDLHKFTSDAISRTAFGSNYEEGRNIFELQTEQAELVMKEVKSFYFPGSRFLPTKRMRRIKDIQRQLYAIIGGLIDKRMRAMKAGEPTNDDLLNILLKSNLKEIGTQQGDKSLGMSTEDVIEECKLFYLGGQETASSLLAWTLVLLSRHQEWQSRAREEVLRVFGRNDPNFEGLNHLKIVSYSIFHHLFGLERLFSVR</sequence>
<evidence type="ECO:0000256" key="6">
    <source>
        <dbReference type="ARBA" id="ARBA00022989"/>
    </source>
</evidence>
<dbReference type="SUPFAM" id="SSF48264">
    <property type="entry name" value="Cytochrome P450"/>
    <property type="match status" value="1"/>
</dbReference>
<dbReference type="Gene3D" id="1.10.630.10">
    <property type="entry name" value="Cytochrome P450"/>
    <property type="match status" value="1"/>
</dbReference>
<dbReference type="InterPro" id="IPR002401">
    <property type="entry name" value="Cyt_P450_E_grp-I"/>
</dbReference>
<dbReference type="PRINTS" id="PR00463">
    <property type="entry name" value="EP450I"/>
</dbReference>
<evidence type="ECO:0000256" key="3">
    <source>
        <dbReference type="ARBA" id="ARBA00022617"/>
    </source>
</evidence>
<dbReference type="GO" id="GO:0020037">
    <property type="term" value="F:heme binding"/>
    <property type="evidence" value="ECO:0007669"/>
    <property type="project" value="InterPro"/>
</dbReference>
<name>A0AAV1CHZ0_OLDCO</name>
<dbReference type="EMBL" id="OX459119">
    <property type="protein sequence ID" value="CAI9095110.1"/>
    <property type="molecule type" value="Genomic_DNA"/>
</dbReference>
<dbReference type="Pfam" id="PF00067">
    <property type="entry name" value="p450"/>
    <property type="match status" value="1"/>
</dbReference>
<evidence type="ECO:0000256" key="11">
    <source>
        <dbReference type="SAM" id="Phobius"/>
    </source>
</evidence>
<dbReference type="Proteomes" id="UP001161247">
    <property type="component" value="Chromosome 2"/>
</dbReference>
<evidence type="ECO:0000256" key="8">
    <source>
        <dbReference type="ARBA" id="ARBA00023004"/>
    </source>
</evidence>
<evidence type="ECO:0000313" key="13">
    <source>
        <dbReference type="Proteomes" id="UP001161247"/>
    </source>
</evidence>
<dbReference type="PANTHER" id="PTHR24282:SF273">
    <property type="entry name" value="CYTOCHROME P450 CYP72A219-LIKE"/>
    <property type="match status" value="1"/>
</dbReference>
<keyword evidence="9" id="KW-0503">Monooxygenase</keyword>
<dbReference type="InterPro" id="IPR001128">
    <property type="entry name" value="Cyt_P450"/>
</dbReference>
<evidence type="ECO:0000256" key="10">
    <source>
        <dbReference type="ARBA" id="ARBA00023136"/>
    </source>
</evidence>
<dbReference type="InterPro" id="IPR050665">
    <property type="entry name" value="Cytochrome_P450_Monooxygen"/>
</dbReference>
<dbReference type="GO" id="GO:0016020">
    <property type="term" value="C:membrane"/>
    <property type="evidence" value="ECO:0007669"/>
    <property type="project" value="UniProtKB-SubCell"/>
</dbReference>
<gene>
    <name evidence="12" type="ORF">OLC1_LOCUS6146</name>
</gene>
<keyword evidence="7" id="KW-0560">Oxidoreductase</keyword>
<evidence type="ECO:0000256" key="7">
    <source>
        <dbReference type="ARBA" id="ARBA00023002"/>
    </source>
</evidence>
<evidence type="ECO:0000256" key="1">
    <source>
        <dbReference type="ARBA" id="ARBA00004370"/>
    </source>
</evidence>
<keyword evidence="5" id="KW-0479">Metal-binding</keyword>
<evidence type="ECO:0000256" key="2">
    <source>
        <dbReference type="ARBA" id="ARBA00010617"/>
    </source>
</evidence>
<evidence type="ECO:0000256" key="4">
    <source>
        <dbReference type="ARBA" id="ARBA00022692"/>
    </source>
</evidence>
<accession>A0AAV1CHZ0</accession>
<keyword evidence="13" id="KW-1185">Reference proteome</keyword>
<keyword evidence="6 11" id="KW-1133">Transmembrane helix</keyword>
<comment type="similarity">
    <text evidence="2">Belongs to the cytochrome P450 family.</text>
</comment>
<dbReference type="AlphaFoldDB" id="A0AAV1CHZ0"/>
<feature type="transmembrane region" description="Helical" evidence="11">
    <location>
        <begin position="6"/>
        <end position="28"/>
    </location>
</feature>
<dbReference type="PANTHER" id="PTHR24282">
    <property type="entry name" value="CYTOCHROME P450 FAMILY MEMBER"/>
    <property type="match status" value="1"/>
</dbReference>
<protein>
    <submittedName>
        <fullName evidence="12">OLC1v1030971C1</fullName>
    </submittedName>
</protein>
<keyword evidence="3" id="KW-0349">Heme</keyword>
<dbReference type="GO" id="GO:0004497">
    <property type="term" value="F:monooxygenase activity"/>
    <property type="evidence" value="ECO:0007669"/>
    <property type="project" value="UniProtKB-KW"/>
</dbReference>